<accession>A0A853G071</accession>
<name>A0A853G071_9BURK</name>
<reference evidence="1 2" key="1">
    <citation type="submission" date="2020-07" db="EMBL/GenBank/DDBJ databases">
        <title>Taxonomic revisions and descriptions of new bacterial species based on genomic comparisons in the high-G+C-content subgroup of the family Alcaligenaceae.</title>
        <authorList>
            <person name="Szabo A."/>
            <person name="Felfoldi T."/>
        </authorList>
    </citation>
    <scope>NUCLEOTIDE SEQUENCE [LARGE SCALE GENOMIC DNA]</scope>
    <source>
        <strain evidence="1 2">LMG 24012</strain>
    </source>
</reference>
<organism evidence="1 2">
    <name type="scientific">Parapusillimonas granuli</name>
    <dbReference type="NCBI Taxonomy" id="380911"/>
    <lineage>
        <taxon>Bacteria</taxon>
        <taxon>Pseudomonadati</taxon>
        <taxon>Pseudomonadota</taxon>
        <taxon>Betaproteobacteria</taxon>
        <taxon>Burkholderiales</taxon>
        <taxon>Alcaligenaceae</taxon>
        <taxon>Parapusillimonas</taxon>
    </lineage>
</organism>
<gene>
    <name evidence="1" type="ORF">H0A72_13115</name>
</gene>
<comment type="caution">
    <text evidence="1">The sequence shown here is derived from an EMBL/GenBank/DDBJ whole genome shotgun (WGS) entry which is preliminary data.</text>
</comment>
<dbReference type="RefSeq" id="WP_180155999.1">
    <property type="nucleotide sequence ID" value="NZ_JACCEM010000006.1"/>
</dbReference>
<dbReference type="AlphaFoldDB" id="A0A853G071"/>
<dbReference type="EMBL" id="JACCEM010000006">
    <property type="protein sequence ID" value="NYT50253.1"/>
    <property type="molecule type" value="Genomic_DNA"/>
</dbReference>
<evidence type="ECO:0000313" key="2">
    <source>
        <dbReference type="Proteomes" id="UP000559809"/>
    </source>
</evidence>
<dbReference type="Proteomes" id="UP000559809">
    <property type="component" value="Unassembled WGS sequence"/>
</dbReference>
<sequence length="110" mass="12045">MALENSAGKDILLALSTPTSLGRLRAAWAGSPKDLVGVLVVERVQLDKYDRDRWDTVLSIGLHDDGRVSFHSALEGLVESALADDDEAKGGPWEALMLAVYYLSRFSDLR</sequence>
<evidence type="ECO:0000313" key="1">
    <source>
        <dbReference type="EMBL" id="NYT50253.1"/>
    </source>
</evidence>
<proteinExistence type="predicted"/>
<keyword evidence="2" id="KW-1185">Reference proteome</keyword>
<protein>
    <submittedName>
        <fullName evidence="1">Uncharacterized protein</fullName>
    </submittedName>
</protein>